<feature type="compositionally biased region" description="Polar residues" evidence="1">
    <location>
        <begin position="336"/>
        <end position="346"/>
    </location>
</feature>
<feature type="region of interest" description="Disordered" evidence="1">
    <location>
        <begin position="737"/>
        <end position="798"/>
    </location>
</feature>
<feature type="compositionally biased region" description="Basic and acidic residues" evidence="1">
    <location>
        <begin position="374"/>
        <end position="388"/>
    </location>
</feature>
<name>R7TIA2_CAPTE</name>
<feature type="region of interest" description="Disordered" evidence="1">
    <location>
        <begin position="1818"/>
        <end position="1838"/>
    </location>
</feature>
<proteinExistence type="predicted"/>
<feature type="region of interest" description="Disordered" evidence="1">
    <location>
        <begin position="517"/>
        <end position="540"/>
    </location>
</feature>
<evidence type="ECO:0000313" key="3">
    <source>
        <dbReference type="EnsemblMetazoa" id="CapteP220792"/>
    </source>
</evidence>
<feature type="compositionally biased region" description="Acidic residues" evidence="1">
    <location>
        <begin position="1632"/>
        <end position="1648"/>
    </location>
</feature>
<feature type="compositionally biased region" description="Polar residues" evidence="1">
    <location>
        <begin position="1075"/>
        <end position="1085"/>
    </location>
</feature>
<dbReference type="Proteomes" id="UP000014760">
    <property type="component" value="Unassembled WGS sequence"/>
</dbReference>
<feature type="compositionally biased region" description="Polar residues" evidence="1">
    <location>
        <begin position="139"/>
        <end position="153"/>
    </location>
</feature>
<feature type="compositionally biased region" description="Polar residues" evidence="1">
    <location>
        <begin position="424"/>
        <end position="451"/>
    </location>
</feature>
<reference evidence="4" key="1">
    <citation type="submission" date="2012-12" db="EMBL/GenBank/DDBJ databases">
        <authorList>
            <person name="Hellsten U."/>
            <person name="Grimwood J."/>
            <person name="Chapman J.A."/>
            <person name="Shapiro H."/>
            <person name="Aerts A."/>
            <person name="Otillar R.P."/>
            <person name="Terry A.Y."/>
            <person name="Boore J.L."/>
            <person name="Simakov O."/>
            <person name="Marletaz F."/>
            <person name="Cho S.-J."/>
            <person name="Edsinger-Gonzales E."/>
            <person name="Havlak P."/>
            <person name="Kuo D.-H."/>
            <person name="Larsson T."/>
            <person name="Lv J."/>
            <person name="Arendt D."/>
            <person name="Savage R."/>
            <person name="Osoegawa K."/>
            <person name="de Jong P."/>
            <person name="Lindberg D.R."/>
            <person name="Seaver E.C."/>
            <person name="Weisblat D.A."/>
            <person name="Putnam N.H."/>
            <person name="Grigoriev I.V."/>
            <person name="Rokhsar D.S."/>
        </authorList>
    </citation>
    <scope>NUCLEOTIDE SEQUENCE</scope>
    <source>
        <strain evidence="4">I ESC-2004</strain>
    </source>
</reference>
<feature type="region of interest" description="Disordered" evidence="1">
    <location>
        <begin position="862"/>
        <end position="965"/>
    </location>
</feature>
<dbReference type="EMBL" id="KB309733">
    <property type="protein sequence ID" value="ELT93459.1"/>
    <property type="molecule type" value="Genomic_DNA"/>
</dbReference>
<feature type="compositionally biased region" description="Low complexity" evidence="1">
    <location>
        <begin position="529"/>
        <end position="540"/>
    </location>
</feature>
<feature type="compositionally biased region" description="Basic and acidic residues" evidence="1">
    <location>
        <begin position="1481"/>
        <end position="1492"/>
    </location>
</feature>
<feature type="region of interest" description="Disordered" evidence="1">
    <location>
        <begin position="1405"/>
        <end position="1430"/>
    </location>
</feature>
<feature type="region of interest" description="Disordered" evidence="1">
    <location>
        <begin position="374"/>
        <end position="471"/>
    </location>
</feature>
<feature type="compositionally biased region" description="Low complexity" evidence="1">
    <location>
        <begin position="612"/>
        <end position="622"/>
    </location>
</feature>
<feature type="compositionally biased region" description="Polar residues" evidence="1">
    <location>
        <begin position="635"/>
        <end position="648"/>
    </location>
</feature>
<feature type="compositionally biased region" description="Basic and acidic residues" evidence="1">
    <location>
        <begin position="897"/>
        <end position="907"/>
    </location>
</feature>
<feature type="region of interest" description="Disordered" evidence="1">
    <location>
        <begin position="293"/>
        <end position="360"/>
    </location>
</feature>
<evidence type="ECO:0000313" key="4">
    <source>
        <dbReference type="Proteomes" id="UP000014760"/>
    </source>
</evidence>
<dbReference type="EMBL" id="AMQN01012765">
    <property type="status" value="NOT_ANNOTATED_CDS"/>
    <property type="molecule type" value="Genomic_DNA"/>
</dbReference>
<feature type="compositionally biased region" description="Polar residues" evidence="1">
    <location>
        <begin position="1015"/>
        <end position="1034"/>
    </location>
</feature>
<feature type="region of interest" description="Disordered" evidence="1">
    <location>
        <begin position="482"/>
        <end position="501"/>
    </location>
</feature>
<feature type="region of interest" description="Disordered" evidence="1">
    <location>
        <begin position="672"/>
        <end position="696"/>
    </location>
</feature>
<dbReference type="OMA" id="PKHIKIH"/>
<feature type="compositionally biased region" description="Basic and acidic residues" evidence="1">
    <location>
        <begin position="452"/>
        <end position="471"/>
    </location>
</feature>
<dbReference type="HOGENOM" id="CLU_232746_0_0_1"/>
<accession>R7TIA2</accession>
<feature type="compositionally biased region" description="Polar residues" evidence="1">
    <location>
        <begin position="772"/>
        <end position="786"/>
    </location>
</feature>
<feature type="compositionally biased region" description="Pro residues" evidence="1">
    <location>
        <begin position="623"/>
        <end position="634"/>
    </location>
</feature>
<feature type="region of interest" description="Disordered" evidence="1">
    <location>
        <begin position="1011"/>
        <end position="1130"/>
    </location>
</feature>
<feature type="compositionally biased region" description="Polar residues" evidence="1">
    <location>
        <begin position="1411"/>
        <end position="1428"/>
    </location>
</feature>
<evidence type="ECO:0000313" key="2">
    <source>
        <dbReference type="EMBL" id="ELT93459.1"/>
    </source>
</evidence>
<organism evidence="2">
    <name type="scientific">Capitella teleta</name>
    <name type="common">Polychaete worm</name>
    <dbReference type="NCBI Taxonomy" id="283909"/>
    <lineage>
        <taxon>Eukaryota</taxon>
        <taxon>Metazoa</taxon>
        <taxon>Spiralia</taxon>
        <taxon>Lophotrochozoa</taxon>
        <taxon>Annelida</taxon>
        <taxon>Polychaeta</taxon>
        <taxon>Sedentaria</taxon>
        <taxon>Scolecida</taxon>
        <taxon>Capitellidae</taxon>
        <taxon>Capitella</taxon>
    </lineage>
</organism>
<feature type="compositionally biased region" description="Polar residues" evidence="1">
    <location>
        <begin position="314"/>
        <end position="329"/>
    </location>
</feature>
<dbReference type="OrthoDB" id="6288963at2759"/>
<evidence type="ECO:0000256" key="1">
    <source>
        <dbReference type="SAM" id="MobiDB-lite"/>
    </source>
</evidence>
<reference evidence="3" key="3">
    <citation type="submission" date="2015-06" db="UniProtKB">
        <authorList>
            <consortium name="EnsemblMetazoa"/>
        </authorList>
    </citation>
    <scope>IDENTIFICATION</scope>
</reference>
<feature type="region of interest" description="Disordered" evidence="1">
    <location>
        <begin position="135"/>
        <end position="276"/>
    </location>
</feature>
<feature type="compositionally biased region" description="Basic and acidic residues" evidence="1">
    <location>
        <begin position="753"/>
        <end position="766"/>
    </location>
</feature>
<reference evidence="2 4" key="2">
    <citation type="journal article" date="2013" name="Nature">
        <title>Insights into bilaterian evolution from three spiralian genomes.</title>
        <authorList>
            <person name="Simakov O."/>
            <person name="Marletaz F."/>
            <person name="Cho S.J."/>
            <person name="Edsinger-Gonzales E."/>
            <person name="Havlak P."/>
            <person name="Hellsten U."/>
            <person name="Kuo D.H."/>
            <person name="Larsson T."/>
            <person name="Lv J."/>
            <person name="Arendt D."/>
            <person name="Savage R."/>
            <person name="Osoegawa K."/>
            <person name="de Jong P."/>
            <person name="Grimwood J."/>
            <person name="Chapman J.A."/>
            <person name="Shapiro H."/>
            <person name="Aerts A."/>
            <person name="Otillar R.P."/>
            <person name="Terry A.Y."/>
            <person name="Boore J.L."/>
            <person name="Grigoriev I.V."/>
            <person name="Lindberg D.R."/>
            <person name="Seaver E.C."/>
            <person name="Weisblat D.A."/>
            <person name="Putnam N.H."/>
            <person name="Rokhsar D.S."/>
        </authorList>
    </citation>
    <scope>NUCLEOTIDE SEQUENCE</scope>
    <source>
        <strain evidence="2 4">I ESC-2004</strain>
    </source>
</reference>
<sequence length="2076" mass="230941">MSEVFVLQGSQLDNPSMNADLNRVMKTETKNKHSSVKSSRSVKSVGGLSIFKDPETSATLPRDEEVTYSVYDAHTEEPKHRISSSTPVKDNKIYDKKTKKLIKVNSKSNKKGRYIISADSDLPISGELPLKIDDKKSNKSNVALTSTKGNVPNQRKDKKKLPLTGMVNRMVSQSSREEELEHDTGERTRPEMVVKVDKEQTDVSDTKFALKDKKDNAVSESKQEVRKMVTNEKPEKTQAGERNQAPQAQQEKGKIVSSEKGEIKKTSETKKEVINPTEKAYSKDDIKLSLPKTEQKVSLKTNSGFDESFKETEAQSQNSTIKRQNSSGRTGVEKQGSFTFKSTHSIDTGRSRKDAAEFDDMKNLLEDSLSRRMLKAKKESERAARELNEEGMCTSSSTVHTLSLKSLAEQGDDGLPEGTPGVISGNSHLNNNTRQNISTTQYSVTVDTHISNAEKEQTQTEKQDTAKKRDEVKAKISMLVAQRPVETAASAPSSMQRRTTKKAFEMKTVEIGSIDAKPMATSSLPRNPSAPATISSTPTSPIEEMRDTIKSGKVGLLIEDKFKNLNLTGRSMDATTLERQKRKANETDPTKKYKFVVEGIDVPAPPEPETPNTPLSSLSPMSPSSPIPLAPPLPGQSSETPSGPSTLQRLKKEGFSYLLDEKLTGEIMKRAADVTAKKPHETVEHGREKEQEAKSEDAVLVQARAKLVKQDSLEPIRSPKPPEIIEGTKKNLQYSSSRVTAESVMNEQDDEDHNVPEVTRKNDEKNLGTVVASPQVNGHASVNSVPNEVHRKEKTSLVNDSVNTQDAVADVDMEVEVHRSNGHALVNQSGQDMLTAEYALNEVRRNPRTEYEAKKTVVKEVKTTKKIIGSRGPVDGPTETQTHQKAAITSVVQASSRGEEKKPKVTSEVRTSTETTQKEDGKVLSQQKSSETRKNQSGKPLKVTQRAVTDSEEDDVTEAKRKLQSRDDSIPVIEAELQPREHIIVASSFDRRQSNDDVFAAELSPLYIDPGDASLPQNYSPASYSSRGMTSGASTPARGHRGGSISLRPLRVDAGSSQSRHTRVSTHPAPPSPRQFVQQPISSHSYAARPHLARSHSSSAYDRRKHSSTMPSGRIHGPYIEPSMTHQGTGRRFLRVDETRSGMIPRYRTQDISVRDTAPRARSTLNLSRLDHPDYVDLSISDPDLSRNPGGRSVAQRVVERKVNHMDLHPDALRRQRGYHVGQHASLGSSRSDLGGVRVPIAVDTKLQEISRTGKDYHVTTTLKLNNATGPSPRGTLKSRTLDDRSEMAMARRRAFTEDGYGTIDRATVVRTGSQTTSLSPRVAHLQFQQHFAGEVDAVDSYRDPIGANTFVTKVGHDANNNPVNADSSFFIKSVNRSDNDQVHLIADVTSDDTDVDALHAHRSTAAWTPANRQAQPFNSTQPKQNGSEPRFSMMINQTMTMDYAPTDGSQPSPVDENIDPNRAGQNRAAPPQNNSREHRRTTEHIVITDDRRRRKKSPKPIDEDLLSPARNRGNQSPYRPGDSEEDSDVPIDENFMPQRSAPVNRPNKPKKRQPVDEDLISPARNRRNQSPYRPGDSEEDSDVPIDENFMPQRSAPVNRPNKPKKRQPVDEDMLSPSTHRGNEAPYKYGDDMDDDDDYYLDDDDDVHSDESDIPKIVRGSILIKNSIDTTSGPKVVDIVEGDSDDDDYNVEDNTNMFHGQYFQARENPLYSSQEDLRDLIDGDSPRKIKKTKQKPKFTKVFQKKEATNTNARIPNGYDNDEYETDIKVTRVQRGFGCNQVNAHFCVTGSIDPSRILGNRLPQILVHPFCDYGRDRRKGKKTEHMVNGHDQSSSTTTKMSMSQFDVNTLLAGAPPDSIKQTINVEREEEEIMGPLPDGQKAGPDGLLNFDTVSEKVDLGLVDGKAQVAVKVRCERIVPIRGVDDLFKKSSVIVTRLIEIDLQATAERRRLYQHIMKGSKEFDNRKLNTKDTFKLYKTFMGLAEADEAGGVVPQMTAIDREVEDECRPDLAAAQKHIDDVDIGAGEFDYVQRAREFDTDELGRNLEDKMLNSRLQRSPEPDTISYLSAASEVQDILY</sequence>
<keyword evidence="4" id="KW-1185">Reference proteome</keyword>
<feature type="compositionally biased region" description="Polar residues" evidence="1">
    <location>
        <begin position="240"/>
        <end position="250"/>
    </location>
</feature>
<feature type="compositionally biased region" description="Basic and acidic residues" evidence="1">
    <location>
        <begin position="175"/>
        <end position="239"/>
    </location>
</feature>
<feature type="compositionally biased region" description="Basic and acidic residues" evidence="1">
    <location>
        <begin position="347"/>
        <end position="360"/>
    </location>
</feature>
<gene>
    <name evidence="2" type="ORF">CAPTEDRAFT_220792</name>
</gene>
<feature type="compositionally biased region" description="Polar residues" evidence="1">
    <location>
        <begin position="393"/>
        <end position="404"/>
    </location>
</feature>
<feature type="compositionally biased region" description="Polar residues" evidence="1">
    <location>
        <begin position="737"/>
        <end position="746"/>
    </location>
</feature>
<dbReference type="EnsemblMetazoa" id="CapteT220792">
    <property type="protein sequence ID" value="CapteP220792"/>
    <property type="gene ID" value="CapteG220792"/>
</dbReference>
<protein>
    <submittedName>
        <fullName evidence="2 3">Uncharacterized protein</fullName>
    </submittedName>
</protein>
<feature type="region of interest" description="Disordered" evidence="1">
    <location>
        <begin position="1443"/>
        <end position="1652"/>
    </location>
</feature>
<feature type="region of interest" description="Disordered" evidence="1">
    <location>
        <begin position="601"/>
        <end position="651"/>
    </location>
</feature>
<feature type="compositionally biased region" description="Basic and acidic residues" evidence="1">
    <location>
        <begin position="251"/>
        <end position="273"/>
    </location>
</feature>